<dbReference type="InterPro" id="IPR004947">
    <property type="entry name" value="DNase_II"/>
</dbReference>
<keyword evidence="2" id="KW-0378">Hydrolase</keyword>
<dbReference type="PANTHER" id="PTHR10858:SF23">
    <property type="entry name" value="DEOXYRIBONUCLEASE II"/>
    <property type="match status" value="1"/>
</dbReference>
<dbReference type="STRING" id="312017.Q22N06"/>
<evidence type="ECO:0000313" key="5">
    <source>
        <dbReference type="Proteomes" id="UP000009168"/>
    </source>
</evidence>
<dbReference type="GO" id="GO:0004531">
    <property type="term" value="F:deoxyribonuclease II activity"/>
    <property type="evidence" value="ECO:0007669"/>
    <property type="project" value="InterPro"/>
</dbReference>
<name>Q22N06_TETTS</name>
<evidence type="ECO:0000313" key="4">
    <source>
        <dbReference type="EMBL" id="EAR86534.2"/>
    </source>
</evidence>
<comment type="similarity">
    <text evidence="1">Belongs to the DNase II family.</text>
</comment>
<dbReference type="CDD" id="cd09121">
    <property type="entry name" value="PLDc_DNaseII_2"/>
    <property type="match status" value="1"/>
</dbReference>
<feature type="chain" id="PRO_5004200909" evidence="3">
    <location>
        <begin position="21"/>
        <end position="342"/>
    </location>
</feature>
<dbReference type="eggNOG" id="KOG3825">
    <property type="taxonomic scope" value="Eukaryota"/>
</dbReference>
<dbReference type="Proteomes" id="UP000009168">
    <property type="component" value="Unassembled WGS sequence"/>
</dbReference>
<dbReference type="AlphaFoldDB" id="Q22N06"/>
<organism evidence="4 5">
    <name type="scientific">Tetrahymena thermophila (strain SB210)</name>
    <dbReference type="NCBI Taxonomy" id="312017"/>
    <lineage>
        <taxon>Eukaryota</taxon>
        <taxon>Sar</taxon>
        <taxon>Alveolata</taxon>
        <taxon>Ciliophora</taxon>
        <taxon>Intramacronucleata</taxon>
        <taxon>Oligohymenophorea</taxon>
        <taxon>Hymenostomatida</taxon>
        <taxon>Tetrahymenina</taxon>
        <taxon>Tetrahymenidae</taxon>
        <taxon>Tetrahymena</taxon>
    </lineage>
</organism>
<dbReference type="InParanoid" id="Q22N06"/>
<gene>
    <name evidence="4" type="ORF">TTHERM_00028680</name>
</gene>
<keyword evidence="3" id="KW-0732">Signal</keyword>
<dbReference type="Pfam" id="PF03265">
    <property type="entry name" value="DNase_II"/>
    <property type="match status" value="1"/>
</dbReference>
<dbReference type="PANTHER" id="PTHR10858">
    <property type="entry name" value="DEOXYRIBONUCLEASE II"/>
    <property type="match status" value="1"/>
</dbReference>
<sequence>MKLLLQILITLQLLVFIVYADPQCLNQQGKKVDWFIALKLPSGAEYAYCDSENCQTLKIQSQPLDDVDSSPLLKTLKQIEQVKSEEYSTLFWNDQPPTQSASSTYAHAKGVMGIGSEQGFLIVHSTPKFPEIQNGKIVLGIKSNQQIYGQHYFCISTTNPQLDKIASAYNVDYPFVYDGFVSKMHSQFPYFTRMLKNIRDVEKDQDTVNFKTLKGVSMIKFSKSGKWAVPFYDKVAATNLKTNLFVESWGSPQEEPECSQGSFSVYSNLYIDFQQSGIQYKWTKDHSKYAISSDSSKPYVCLGDINRQTSQWKRGGGTVCFQNQQVYNNFKKIMVQQQDCSS</sequence>
<evidence type="ECO:0000256" key="2">
    <source>
        <dbReference type="ARBA" id="ARBA00022801"/>
    </source>
</evidence>
<dbReference type="CDD" id="cd09120">
    <property type="entry name" value="PLDc_DNaseII_1"/>
    <property type="match status" value="1"/>
</dbReference>
<reference evidence="5" key="1">
    <citation type="journal article" date="2006" name="PLoS Biol.">
        <title>Macronuclear genome sequence of the ciliate Tetrahymena thermophila, a model eukaryote.</title>
        <authorList>
            <person name="Eisen J.A."/>
            <person name="Coyne R.S."/>
            <person name="Wu M."/>
            <person name="Wu D."/>
            <person name="Thiagarajan M."/>
            <person name="Wortman J.R."/>
            <person name="Badger J.H."/>
            <person name="Ren Q."/>
            <person name="Amedeo P."/>
            <person name="Jones K.M."/>
            <person name="Tallon L.J."/>
            <person name="Delcher A.L."/>
            <person name="Salzberg S.L."/>
            <person name="Silva J.C."/>
            <person name="Haas B.J."/>
            <person name="Majoros W.H."/>
            <person name="Farzad M."/>
            <person name="Carlton J.M."/>
            <person name="Smith R.K. Jr."/>
            <person name="Garg J."/>
            <person name="Pearlman R.E."/>
            <person name="Karrer K.M."/>
            <person name="Sun L."/>
            <person name="Manning G."/>
            <person name="Elde N.C."/>
            <person name="Turkewitz A.P."/>
            <person name="Asai D.J."/>
            <person name="Wilkes D.E."/>
            <person name="Wang Y."/>
            <person name="Cai H."/>
            <person name="Collins K."/>
            <person name="Stewart B.A."/>
            <person name="Lee S.R."/>
            <person name="Wilamowska K."/>
            <person name="Weinberg Z."/>
            <person name="Ruzzo W.L."/>
            <person name="Wloga D."/>
            <person name="Gaertig J."/>
            <person name="Frankel J."/>
            <person name="Tsao C.-C."/>
            <person name="Gorovsky M.A."/>
            <person name="Keeling P.J."/>
            <person name="Waller R.F."/>
            <person name="Patron N.J."/>
            <person name="Cherry J.M."/>
            <person name="Stover N.A."/>
            <person name="Krieger C.J."/>
            <person name="del Toro C."/>
            <person name="Ryder H.F."/>
            <person name="Williamson S.C."/>
            <person name="Barbeau R.A."/>
            <person name="Hamilton E.P."/>
            <person name="Orias E."/>
        </authorList>
    </citation>
    <scope>NUCLEOTIDE SEQUENCE [LARGE SCALE GENOMIC DNA]</scope>
    <source>
        <strain evidence="5">SB210</strain>
    </source>
</reference>
<protein>
    <submittedName>
        <fullName evidence="4">Deoxyribonuclease II</fullName>
    </submittedName>
</protein>
<dbReference type="RefSeq" id="XP_976864.2">
    <property type="nucleotide sequence ID" value="XM_971771.2"/>
</dbReference>
<dbReference type="HOGENOM" id="CLU_053867_0_0_1"/>
<feature type="signal peptide" evidence="3">
    <location>
        <begin position="1"/>
        <end position="20"/>
    </location>
</feature>
<evidence type="ECO:0000256" key="3">
    <source>
        <dbReference type="SAM" id="SignalP"/>
    </source>
</evidence>
<dbReference type="OrthoDB" id="284919at2759"/>
<evidence type="ECO:0000256" key="1">
    <source>
        <dbReference type="ARBA" id="ARBA00007527"/>
    </source>
</evidence>
<keyword evidence="5" id="KW-1185">Reference proteome</keyword>
<dbReference type="EMBL" id="GG662720">
    <property type="protein sequence ID" value="EAR86534.2"/>
    <property type="molecule type" value="Genomic_DNA"/>
</dbReference>
<proteinExistence type="inferred from homology"/>
<dbReference type="KEGG" id="tet:TTHERM_00028680"/>
<dbReference type="GeneID" id="7833548"/>
<accession>Q22N06</accession>